<feature type="non-terminal residue" evidence="4">
    <location>
        <position position="1"/>
    </location>
</feature>
<name>A0AAD5X354_9FUNG</name>
<evidence type="ECO:0000256" key="1">
    <source>
        <dbReference type="SAM" id="MobiDB-lite"/>
    </source>
</evidence>
<dbReference type="InterPro" id="IPR011989">
    <property type="entry name" value="ARM-like"/>
</dbReference>
<dbReference type="EMBL" id="JADGJD010000641">
    <property type="protein sequence ID" value="KAJ3049458.1"/>
    <property type="molecule type" value="Genomic_DNA"/>
</dbReference>
<dbReference type="InterPro" id="IPR010309">
    <property type="entry name" value="E3_Ub_ligase_DUF908"/>
</dbReference>
<proteinExistence type="predicted"/>
<reference evidence="4" key="1">
    <citation type="submission" date="2020-05" db="EMBL/GenBank/DDBJ databases">
        <title>Phylogenomic resolution of chytrid fungi.</title>
        <authorList>
            <person name="Stajich J.E."/>
            <person name="Amses K."/>
            <person name="Simmons R."/>
            <person name="Seto K."/>
            <person name="Myers J."/>
            <person name="Bonds A."/>
            <person name="Quandt C.A."/>
            <person name="Barry K."/>
            <person name="Liu P."/>
            <person name="Grigoriev I."/>
            <person name="Longcore J.E."/>
            <person name="James T.Y."/>
        </authorList>
    </citation>
    <scope>NUCLEOTIDE SEQUENCE</scope>
    <source>
        <strain evidence="4">JEL0318</strain>
    </source>
</reference>
<evidence type="ECO:0000259" key="3">
    <source>
        <dbReference type="Pfam" id="PF06025"/>
    </source>
</evidence>
<feature type="domain" description="DUF908" evidence="2">
    <location>
        <begin position="73"/>
        <end position="364"/>
    </location>
</feature>
<dbReference type="Pfam" id="PF06025">
    <property type="entry name" value="DUF913"/>
    <property type="match status" value="1"/>
</dbReference>
<dbReference type="Gene3D" id="1.25.10.10">
    <property type="entry name" value="Leucine-rich Repeat Variant"/>
    <property type="match status" value="1"/>
</dbReference>
<evidence type="ECO:0008006" key="6">
    <source>
        <dbReference type="Google" id="ProtNLM"/>
    </source>
</evidence>
<keyword evidence="5" id="KW-1185">Reference proteome</keyword>
<dbReference type="SUPFAM" id="SSF48371">
    <property type="entry name" value="ARM repeat"/>
    <property type="match status" value="1"/>
</dbReference>
<evidence type="ECO:0000313" key="4">
    <source>
        <dbReference type="EMBL" id="KAJ3049458.1"/>
    </source>
</evidence>
<feature type="non-terminal residue" evidence="4">
    <location>
        <position position="677"/>
    </location>
</feature>
<dbReference type="Pfam" id="PF06012">
    <property type="entry name" value="DUF908"/>
    <property type="match status" value="1"/>
</dbReference>
<dbReference type="InterPro" id="IPR010314">
    <property type="entry name" value="E3_Ub_ligase_DUF913"/>
</dbReference>
<comment type="caution">
    <text evidence="4">The sequence shown here is derived from an EMBL/GenBank/DDBJ whole genome shotgun (WGS) entry which is preliminary data.</text>
</comment>
<dbReference type="AlphaFoldDB" id="A0AAD5X354"/>
<organism evidence="4 5">
    <name type="scientific">Rhizophlyctis rosea</name>
    <dbReference type="NCBI Taxonomy" id="64517"/>
    <lineage>
        <taxon>Eukaryota</taxon>
        <taxon>Fungi</taxon>
        <taxon>Fungi incertae sedis</taxon>
        <taxon>Chytridiomycota</taxon>
        <taxon>Chytridiomycota incertae sedis</taxon>
        <taxon>Chytridiomycetes</taxon>
        <taxon>Rhizophlyctidales</taxon>
        <taxon>Rhizophlyctidaceae</taxon>
        <taxon>Rhizophlyctis</taxon>
    </lineage>
</organism>
<feature type="region of interest" description="Disordered" evidence="1">
    <location>
        <begin position="189"/>
        <end position="209"/>
    </location>
</feature>
<sequence length="677" mass="75393">PPGVKDLITTLTTCPESDIPTFTSPLVHVEWPYPKTDFFHWVPVANRFDTILEHIVSKYDLKHAQQKQTFEEGDKAVVLAVLEMSRALMENCTNRNLYNSYEHLADLVHTHNLDVLNATLRLLYRPAQRMHNQRILRTAFGSHQDRLVTLAQHWGPKDSSISFVQLASDQVELSPDWFSLSYQFYRSSTSEKKSTHTETPAKIPKKGGNEKAKEVDGVVTIGIQNVREAGKSAGEVFSGVVEEYDVPEEQRFALFQKVRVAWAVGDKEERRKAVVARVNAIAVLALLVPEDVAQSKIFLYEPDLVQKLADVCQADKGLPYELQIAALHALDGLSNYRSKLSEVLTAVNASANHGILMHILRKTITEVEKDDCPIPAQYVHSLLDFVTHLCSSQSGGSMIIQAGMIPNLVHLVGNRRESQLRVVTKAVSIMDGILFGFPTALTAFIQGNGLDVLVLRIKDEVDYFVDFGKELANRMETDTTEKPEPPHERVSLLRAMLKFVLHMMQGSGAPDRLRNLIDTTLPGSLLAIFENTQILGTTGFGLAVNIMATFIHNEPTSLSILQEARLPQTFLRTVKEGVPVSAEVVSALPGAFGAVCLNEAGLNMFNEVKPLQTYLDILTDEEHFRSLAENEVPSIVGNSVDELIRHHPSLKAEVLEGIIRILKRVHEIGEEIKEGEE</sequence>
<dbReference type="Proteomes" id="UP001212841">
    <property type="component" value="Unassembled WGS sequence"/>
</dbReference>
<feature type="domain" description="DUF913" evidence="3">
    <location>
        <begin position="424"/>
        <end position="673"/>
    </location>
</feature>
<evidence type="ECO:0000259" key="2">
    <source>
        <dbReference type="Pfam" id="PF06012"/>
    </source>
</evidence>
<dbReference type="InterPro" id="IPR016024">
    <property type="entry name" value="ARM-type_fold"/>
</dbReference>
<evidence type="ECO:0000313" key="5">
    <source>
        <dbReference type="Proteomes" id="UP001212841"/>
    </source>
</evidence>
<protein>
    <recommendedName>
        <fullName evidence="6">HECT-type E3 ubiquitin transferase</fullName>
    </recommendedName>
</protein>
<accession>A0AAD5X354</accession>
<gene>
    <name evidence="4" type="ORF">HK097_009550</name>
</gene>